<sequence>MKIVDHKQTWEGFFTYPSDDDYSDQDLEVTFKMELIFNENSFTGTSRDSESEHIFEEPTIVKGFIEDNKISFILNYPCYYYRDEDGNIQIDKDLPHPIVEYLGYYDEYEKKYSGTWEIIIHEEKISEDNFLEEFIYGDFEMQRIK</sequence>
<protein>
    <submittedName>
        <fullName evidence="1">Uncharacterized protein</fullName>
    </submittedName>
</protein>
<organism evidence="1 2">
    <name type="scientific">Flavobacterium dankookense</name>
    <dbReference type="NCBI Taxonomy" id="706186"/>
    <lineage>
        <taxon>Bacteria</taxon>
        <taxon>Pseudomonadati</taxon>
        <taxon>Bacteroidota</taxon>
        <taxon>Flavobacteriia</taxon>
        <taxon>Flavobacteriales</taxon>
        <taxon>Flavobacteriaceae</taxon>
        <taxon>Flavobacterium</taxon>
    </lineage>
</organism>
<dbReference type="OrthoDB" id="1362884at2"/>
<name>A0A4R6QA00_9FLAO</name>
<comment type="caution">
    <text evidence="1">The sequence shown here is derived from an EMBL/GenBank/DDBJ whole genome shotgun (WGS) entry which is preliminary data.</text>
</comment>
<evidence type="ECO:0000313" key="1">
    <source>
        <dbReference type="EMBL" id="TDP59454.1"/>
    </source>
</evidence>
<dbReference type="Proteomes" id="UP000295260">
    <property type="component" value="Unassembled WGS sequence"/>
</dbReference>
<keyword evidence="2" id="KW-1185">Reference proteome</keyword>
<proteinExistence type="predicted"/>
<evidence type="ECO:0000313" key="2">
    <source>
        <dbReference type="Proteomes" id="UP000295260"/>
    </source>
</evidence>
<reference evidence="1 2" key="1">
    <citation type="submission" date="2019-03" db="EMBL/GenBank/DDBJ databases">
        <title>Genomic Encyclopedia of Archaeal and Bacterial Type Strains, Phase II (KMG-II): from individual species to whole genera.</title>
        <authorList>
            <person name="Goeker M."/>
        </authorList>
    </citation>
    <scope>NUCLEOTIDE SEQUENCE [LARGE SCALE GENOMIC DNA]</scope>
    <source>
        <strain evidence="1 2">DSM 25687</strain>
    </source>
</reference>
<accession>A0A4R6QA00</accession>
<dbReference type="EMBL" id="SNXR01000013">
    <property type="protein sequence ID" value="TDP59454.1"/>
    <property type="molecule type" value="Genomic_DNA"/>
</dbReference>
<gene>
    <name evidence="1" type="ORF">BC748_1706</name>
</gene>
<dbReference type="AlphaFoldDB" id="A0A4R6QA00"/>
<dbReference type="RefSeq" id="WP_133532984.1">
    <property type="nucleotide sequence ID" value="NZ_SNXR01000013.1"/>
</dbReference>